<accession>A0A176S222</accession>
<protein>
    <submittedName>
        <fullName evidence="1">Uncharacterized protein</fullName>
    </submittedName>
</protein>
<gene>
    <name evidence="1" type="ORF">THIOM_002089</name>
</gene>
<sequence>MFQNLHSKFKFIFLVIIQITSLFPSHPYSLLLKGGKGNAYQSRPFFRGCNNSFVINRIGYPYCI</sequence>
<proteinExistence type="predicted"/>
<dbReference type="AlphaFoldDB" id="A0A176S222"/>
<name>A0A176S222_9GAMM</name>
<evidence type="ECO:0000313" key="1">
    <source>
        <dbReference type="EMBL" id="OAD22121.1"/>
    </source>
</evidence>
<comment type="caution">
    <text evidence="1">The sequence shown here is derived from an EMBL/GenBank/DDBJ whole genome shotgun (WGS) entry which is preliminary data.</text>
</comment>
<dbReference type="EMBL" id="LUTY01001154">
    <property type="protein sequence ID" value="OAD22121.1"/>
    <property type="molecule type" value="Genomic_DNA"/>
</dbReference>
<dbReference type="Proteomes" id="UP000076962">
    <property type="component" value="Unassembled WGS sequence"/>
</dbReference>
<evidence type="ECO:0000313" key="2">
    <source>
        <dbReference type="Proteomes" id="UP000076962"/>
    </source>
</evidence>
<reference evidence="1 2" key="1">
    <citation type="submission" date="2016-05" db="EMBL/GenBank/DDBJ databases">
        <title>Single-cell genome of chain-forming Candidatus Thiomargarita nelsonii and comparison to other large sulfur-oxidizing bacteria.</title>
        <authorList>
            <person name="Winkel M."/>
            <person name="Salman V."/>
            <person name="Woyke T."/>
            <person name="Schulz-Vogt H."/>
            <person name="Richter M."/>
            <person name="Flood B."/>
            <person name="Bailey J."/>
            <person name="Amann R."/>
            <person name="Mussmann M."/>
        </authorList>
    </citation>
    <scope>NUCLEOTIDE SEQUENCE [LARGE SCALE GENOMIC DNA]</scope>
    <source>
        <strain evidence="1 2">THI036</strain>
    </source>
</reference>
<keyword evidence="2" id="KW-1185">Reference proteome</keyword>
<organism evidence="1 2">
    <name type="scientific">Candidatus Thiomargarita nelsonii</name>
    <dbReference type="NCBI Taxonomy" id="1003181"/>
    <lineage>
        <taxon>Bacteria</taxon>
        <taxon>Pseudomonadati</taxon>
        <taxon>Pseudomonadota</taxon>
        <taxon>Gammaproteobacteria</taxon>
        <taxon>Thiotrichales</taxon>
        <taxon>Thiotrichaceae</taxon>
        <taxon>Thiomargarita</taxon>
    </lineage>
</organism>